<reference evidence="3" key="1">
    <citation type="journal article" date="2020" name="Nature">
        <title>Giant virus diversity and host interactions through global metagenomics.</title>
        <authorList>
            <person name="Schulz F."/>
            <person name="Roux S."/>
            <person name="Paez-Espino D."/>
            <person name="Jungbluth S."/>
            <person name="Walsh D.A."/>
            <person name="Denef V.J."/>
            <person name="McMahon K.D."/>
            <person name="Konstantinidis K.T."/>
            <person name="Eloe-Fadrosh E.A."/>
            <person name="Kyrpides N.C."/>
            <person name="Woyke T."/>
        </authorList>
    </citation>
    <scope>NUCLEOTIDE SEQUENCE</scope>
    <source>
        <strain evidence="3">GVMAG-M-3300023179-33</strain>
    </source>
</reference>
<feature type="transmembrane region" description="Helical" evidence="2">
    <location>
        <begin position="87"/>
        <end position="109"/>
    </location>
</feature>
<keyword evidence="2" id="KW-0472">Membrane</keyword>
<feature type="region of interest" description="Disordered" evidence="1">
    <location>
        <begin position="1"/>
        <end position="24"/>
    </location>
</feature>
<keyword evidence="2" id="KW-1133">Transmembrane helix</keyword>
<dbReference type="AlphaFoldDB" id="A0A6C0EEQ0"/>
<protein>
    <submittedName>
        <fullName evidence="3">Uncharacterized protein</fullName>
    </submittedName>
</protein>
<keyword evidence="2" id="KW-0812">Transmembrane</keyword>
<dbReference type="EMBL" id="MN739822">
    <property type="protein sequence ID" value="QHT27388.1"/>
    <property type="molecule type" value="Genomic_DNA"/>
</dbReference>
<organism evidence="3">
    <name type="scientific">viral metagenome</name>
    <dbReference type="NCBI Taxonomy" id="1070528"/>
    <lineage>
        <taxon>unclassified sequences</taxon>
        <taxon>metagenomes</taxon>
        <taxon>organismal metagenomes</taxon>
    </lineage>
</organism>
<evidence type="ECO:0000313" key="3">
    <source>
        <dbReference type="EMBL" id="QHT27388.1"/>
    </source>
</evidence>
<proteinExistence type="predicted"/>
<feature type="transmembrane region" description="Helical" evidence="2">
    <location>
        <begin position="115"/>
        <end position="137"/>
    </location>
</feature>
<sequence length="206" mass="23983">MNTNNSTNSSSNQSNQNNQSNQSNTRKTIMKYADISNFYKIGDYLPILNGCINSELTVMYIAYFTLYLTLGNTDALKLWHEKYTFTLSIWSISTMMVVIILTRLCYTLIFNQFTIYRFTFLSVVVQLVYDLFYYLIFYHKLPKGIKMFNYLDVNTDDISYRTSTESVTSIILACFLSSNFATYSLNSNLILLVVSVYFIPFFIYNS</sequence>
<accession>A0A6C0EEQ0</accession>
<feature type="transmembrane region" description="Helical" evidence="2">
    <location>
        <begin position="185"/>
        <end position="204"/>
    </location>
</feature>
<evidence type="ECO:0000256" key="2">
    <source>
        <dbReference type="SAM" id="Phobius"/>
    </source>
</evidence>
<name>A0A6C0EEQ0_9ZZZZ</name>
<evidence type="ECO:0000256" key="1">
    <source>
        <dbReference type="SAM" id="MobiDB-lite"/>
    </source>
</evidence>